<feature type="compositionally biased region" description="Low complexity" evidence="1">
    <location>
        <begin position="533"/>
        <end position="545"/>
    </location>
</feature>
<dbReference type="GO" id="GO:0006405">
    <property type="term" value="P:RNA export from nucleus"/>
    <property type="evidence" value="ECO:0007669"/>
    <property type="project" value="TreeGrafter"/>
</dbReference>
<protein>
    <recommendedName>
        <fullName evidence="4">POM121 transmembrane nucleoporin like 2</fullName>
    </recommendedName>
</protein>
<dbReference type="GeneTree" id="ENSGT00940000153253"/>
<evidence type="ECO:0008006" key="4">
    <source>
        <dbReference type="Google" id="ProtNLM"/>
    </source>
</evidence>
<dbReference type="FunCoup" id="A0A671FMN1">
    <property type="interactions" value="47"/>
</dbReference>
<feature type="compositionally biased region" description="Polar residues" evidence="1">
    <location>
        <begin position="517"/>
        <end position="528"/>
    </location>
</feature>
<organism evidence="2 3">
    <name type="scientific">Rhinolophus ferrumequinum</name>
    <name type="common">Greater horseshoe bat</name>
    <dbReference type="NCBI Taxonomy" id="59479"/>
    <lineage>
        <taxon>Eukaryota</taxon>
        <taxon>Metazoa</taxon>
        <taxon>Chordata</taxon>
        <taxon>Craniata</taxon>
        <taxon>Vertebrata</taxon>
        <taxon>Euteleostomi</taxon>
        <taxon>Mammalia</taxon>
        <taxon>Eutheria</taxon>
        <taxon>Laurasiatheria</taxon>
        <taxon>Chiroptera</taxon>
        <taxon>Yinpterochiroptera</taxon>
        <taxon>Rhinolophoidea</taxon>
        <taxon>Rhinolophidae</taxon>
        <taxon>Rhinolophinae</taxon>
        <taxon>Rhinolophus</taxon>
    </lineage>
</organism>
<dbReference type="Ensembl" id="ENSRFET00010029294.1">
    <property type="protein sequence ID" value="ENSRFEP00010026962.1"/>
    <property type="gene ID" value="ENSRFEG00010017905.1"/>
</dbReference>
<dbReference type="GO" id="GO:0008139">
    <property type="term" value="F:nuclear localization sequence binding"/>
    <property type="evidence" value="ECO:0007669"/>
    <property type="project" value="TreeGrafter"/>
</dbReference>
<dbReference type="Pfam" id="PF15229">
    <property type="entry name" value="POM121"/>
    <property type="match status" value="1"/>
</dbReference>
<evidence type="ECO:0000313" key="3">
    <source>
        <dbReference type="Proteomes" id="UP000472240"/>
    </source>
</evidence>
<dbReference type="InParanoid" id="A0A671FMN1"/>
<feature type="region of interest" description="Disordered" evidence="1">
    <location>
        <begin position="322"/>
        <end position="347"/>
    </location>
</feature>
<evidence type="ECO:0000256" key="1">
    <source>
        <dbReference type="SAM" id="MobiDB-lite"/>
    </source>
</evidence>
<reference evidence="3" key="3">
    <citation type="submission" date="2018-12" db="EMBL/GenBank/DDBJ databases">
        <title>G10K-VGP greater horseshoe bat female genome, primary haplotype.</title>
        <authorList>
            <person name="Teeling E."/>
            <person name="Myers G."/>
            <person name="Vernes S."/>
            <person name="Pippel M."/>
            <person name="Winkler S."/>
            <person name="Fedrigo O."/>
            <person name="Rhie A."/>
            <person name="Koren S."/>
            <person name="Phillippy A."/>
            <person name="Lewin H."/>
            <person name="Damas J."/>
            <person name="Howe K."/>
            <person name="Mountcastle J."/>
            <person name="Jarvis E.D."/>
        </authorList>
    </citation>
    <scope>NUCLEOTIDE SEQUENCE [LARGE SCALE GENOMIC DNA]</scope>
</reference>
<feature type="region of interest" description="Disordered" evidence="1">
    <location>
        <begin position="1"/>
        <end position="83"/>
    </location>
</feature>
<dbReference type="GO" id="GO:0005643">
    <property type="term" value="C:nuclear pore"/>
    <property type="evidence" value="ECO:0007669"/>
    <property type="project" value="TreeGrafter"/>
</dbReference>
<dbReference type="AlphaFoldDB" id="A0A671FMN1"/>
<feature type="region of interest" description="Disordered" evidence="1">
    <location>
        <begin position="109"/>
        <end position="176"/>
    </location>
</feature>
<name>A0A671FMN1_RHIFE</name>
<dbReference type="PANTHER" id="PTHR23193">
    <property type="entry name" value="NUCLEAR PORE COMPLEX PROTEIN NUP"/>
    <property type="match status" value="1"/>
</dbReference>
<sequence length="1157" mass="120938">MRPGARRATQAPGSDCAPCSDSGNPGGAGSRGLRGWPQLCATRQPRSHGPPRNPLLARVPRKGEQRPQRRLRPPNSRLQGCRGPACPLFRGVLTCGRGAWGCPAPQEPRTFLAPGSQPSPNPAHEDSAEPADVRNLGGPKPPPSRRGACPLGMGSNLGKPGRPPRAPAGGRAKVPRRPVNRRPVQSLHQVHRVQYVHRAHPAPRLRPWRRRQTWDAARPTVRVVGEDGRRFPIRRPQDSIVGPLPSALWESYWNFRIWSPRQPRAPWSPVTIKISPPEQRGVASKSPAQISSVESSPSEKPPGPCAKETVLRALRECKKGRVRTQEPLFPEGLHSEKSPDTKPSAFKPLVQNGVCTSFVPRPGSLKRSLDAGSSDHNLHKRPSRSSVSSWVSTQTGGPCSSKRNAITSSYSSSRGFSERWKRSVPRASFQMPEWPIKKKEKGHQHRSPVPLVSEESPAASGCTRQQNQKTPWLLSSPASPPTLTSPPQLGGAVPKGDLGLKKAGVQQGHETRKDATEVTTASVHNSWSPVPPCLALTLPPAGAAPTQGTNPQVGSPGLLAFPPAGEGSSVAPPPPKTPSLLAPLGCSRSEPLPGPSSDTKPTAAVTLLNPASPISPVTDTTQPPVTSQADWSARTPDPRQAFPPAPPASTQAPHGLPQAASAVMSTAPFSFKQAFPPAPPASTQAPHGLPQAGSAVMSTAPFSFKLAFPPAPPASTHAPHGLPQAASAVMSTAPFSFKQAFPPALPASTHAPHGLPQATSAIMPTTPASTYKGSSFKPSVRCDAVGVTSTVGTTPSLPSAGHTFLLGAAQAGRANFSPATGFTVLSHQCPATPTAHRVTSFSQVLPSAVQISPSRNNANLRGMGSLLPASALGTRNQPALSSGISKPTSIFTVPWGSSSKPPFPRPLGVTPQPAFGASGEQKQRAPQAALGPSFNSPFIFGNSAGLSPTQAPIPTPAQPAISSHTQLAFGALIPSASTFHVQPGFSSTPAGFLFGQASASGFGFVTQSGVCGSVFGSTAPRPFAFGGVVTPMDCGESGVSVTAPDKSSNSGMFYVGASSQGLTSHSTPFASRRASISARKTVFRAPHMVPLAQSTPVPGPVKTGSSLGFGVPSPHAQGSVGRESFRSLAPSFSFGAKPKTPKNREQGHARRHRAHRK</sequence>
<feature type="region of interest" description="Disordered" evidence="1">
    <location>
        <begin position="276"/>
        <end position="306"/>
    </location>
</feature>
<dbReference type="GO" id="GO:0006606">
    <property type="term" value="P:protein import into nucleus"/>
    <property type="evidence" value="ECO:0007669"/>
    <property type="project" value="TreeGrafter"/>
</dbReference>
<accession>A0A671FMN1</accession>
<feature type="region of interest" description="Disordered" evidence="1">
    <location>
        <begin position="360"/>
        <end position="659"/>
    </location>
</feature>
<reference evidence="2" key="4">
    <citation type="submission" date="2025-08" db="UniProtKB">
        <authorList>
            <consortium name="Ensembl"/>
        </authorList>
    </citation>
    <scope>IDENTIFICATION</scope>
</reference>
<keyword evidence="3" id="KW-1185">Reference proteome</keyword>
<reference evidence="2 3" key="2">
    <citation type="journal article" date="2018" name="Annu Rev Anim Biosci">
        <title>Bat Biology, Genomes, and the Bat1K Project: To Generate Chromosome-Level Genomes for All Living Bat Species.</title>
        <authorList>
            <person name="Teeling E.C."/>
            <person name="Vernes S.C."/>
            <person name="Davalos L.M."/>
            <person name="Ray D.A."/>
            <person name="Gilbert M.T.P."/>
            <person name="Myers E."/>
        </authorList>
    </citation>
    <scope>NUCLEOTIDE SEQUENCE</scope>
</reference>
<dbReference type="InterPro" id="IPR026054">
    <property type="entry name" value="Nucleoporin"/>
</dbReference>
<feature type="compositionally biased region" description="Low complexity" evidence="1">
    <location>
        <begin position="286"/>
        <end position="298"/>
    </location>
</feature>
<reference evidence="2 3" key="1">
    <citation type="journal article" date="2015" name="Annu Rev Anim Biosci">
        <title>The Genome 10K Project: a way forward.</title>
        <authorList>
            <person name="Koepfli K.P."/>
            <person name="Paten B."/>
            <person name="O'Brien S.J."/>
            <person name="Koepfli K.P."/>
            <person name="Paten B."/>
            <person name="Antunes A."/>
            <person name="Belov K."/>
            <person name="Bustamante C."/>
            <person name="Castoe T.A."/>
            <person name="Clawson H."/>
            <person name="Crawford A.J."/>
            <person name="Diekhans M."/>
            <person name="Distel D."/>
            <person name="Durbin R."/>
            <person name="Earl D."/>
            <person name="Fujita M.K."/>
            <person name="Gamble T."/>
            <person name="Georges A."/>
            <person name="Gemmell N."/>
            <person name="Gilbert M.T."/>
            <person name="Graves J.M."/>
            <person name="Green R.E."/>
            <person name="Hickey G."/>
            <person name="Jarvis E.D."/>
            <person name="Johnson W."/>
            <person name="Komissarov A."/>
            <person name="Korf I."/>
            <person name="Kuhn R."/>
            <person name="Larkin D.M."/>
            <person name="Lewin H."/>
            <person name="Lopez J.V."/>
            <person name="Ma J."/>
            <person name="Marques-Bonet T."/>
            <person name="Miller W."/>
            <person name="Murphy R."/>
            <person name="Pevzner P."/>
            <person name="Shapiro B."/>
            <person name="Steiner C."/>
            <person name="Tamazian G."/>
            <person name="Venkatesh B."/>
            <person name="Wang J."/>
            <person name="Wayne R."/>
            <person name="Wiley E."/>
            <person name="Yang H."/>
            <person name="Zhang G."/>
            <person name="Haussler D."/>
            <person name="Ryder O."/>
            <person name="O'Brien S.J."/>
        </authorList>
    </citation>
    <scope>NUCLEOTIDE SEQUENCE</scope>
</reference>
<proteinExistence type="predicted"/>
<dbReference type="OMA" id="TIWSLRH"/>
<dbReference type="PANTHER" id="PTHR23193:SF20">
    <property type="entry name" value="POM121-LIKE PROTEIN 2"/>
    <property type="match status" value="1"/>
</dbReference>
<evidence type="ECO:0000313" key="2">
    <source>
        <dbReference type="Ensembl" id="ENSRFEP00010026962.1"/>
    </source>
</evidence>
<feature type="compositionally biased region" description="Polar residues" evidence="1">
    <location>
        <begin position="393"/>
        <end position="407"/>
    </location>
</feature>
<feature type="compositionally biased region" description="Polar residues" evidence="1">
    <location>
        <begin position="615"/>
        <end position="630"/>
    </location>
</feature>
<dbReference type="GO" id="GO:0017056">
    <property type="term" value="F:structural constituent of nuclear pore"/>
    <property type="evidence" value="ECO:0007669"/>
    <property type="project" value="TreeGrafter"/>
</dbReference>
<feature type="region of interest" description="Disordered" evidence="1">
    <location>
        <begin position="1091"/>
        <end position="1157"/>
    </location>
</feature>
<dbReference type="Proteomes" id="UP000472240">
    <property type="component" value="Chromosome 22"/>
</dbReference>
<reference evidence="2" key="5">
    <citation type="submission" date="2025-09" db="UniProtKB">
        <authorList>
            <consortium name="Ensembl"/>
        </authorList>
    </citation>
    <scope>IDENTIFICATION</scope>
</reference>